<evidence type="ECO:0000256" key="1">
    <source>
        <dbReference type="SAM" id="SignalP"/>
    </source>
</evidence>
<keyword evidence="3" id="KW-1185">Reference proteome</keyword>
<reference evidence="2 3" key="1">
    <citation type="submission" date="2020-08" db="EMBL/GenBank/DDBJ databases">
        <title>Whole genome shotgun sequence of Actinoplanes ianthinogenes NBRC 13996.</title>
        <authorList>
            <person name="Komaki H."/>
            <person name="Tamura T."/>
        </authorList>
    </citation>
    <scope>NUCLEOTIDE SEQUENCE [LARGE SCALE GENOMIC DNA]</scope>
    <source>
        <strain evidence="2 3">NBRC 13996</strain>
    </source>
</reference>
<evidence type="ECO:0008006" key="4">
    <source>
        <dbReference type="Google" id="ProtNLM"/>
    </source>
</evidence>
<organism evidence="2 3">
    <name type="scientific">Actinoplanes ianthinogenes</name>
    <dbReference type="NCBI Taxonomy" id="122358"/>
    <lineage>
        <taxon>Bacteria</taxon>
        <taxon>Bacillati</taxon>
        <taxon>Actinomycetota</taxon>
        <taxon>Actinomycetes</taxon>
        <taxon>Micromonosporales</taxon>
        <taxon>Micromonosporaceae</taxon>
        <taxon>Actinoplanes</taxon>
    </lineage>
</organism>
<accession>A0ABM7LN41</accession>
<dbReference type="Proteomes" id="UP000676967">
    <property type="component" value="Chromosome"/>
</dbReference>
<gene>
    <name evidence="2" type="ORF">Aiant_13450</name>
</gene>
<keyword evidence="1" id="KW-0732">Signal</keyword>
<dbReference type="EMBL" id="AP023356">
    <property type="protein sequence ID" value="BCJ40688.1"/>
    <property type="molecule type" value="Genomic_DNA"/>
</dbReference>
<evidence type="ECO:0000313" key="2">
    <source>
        <dbReference type="EMBL" id="BCJ40688.1"/>
    </source>
</evidence>
<dbReference type="PROSITE" id="PS51257">
    <property type="entry name" value="PROKAR_LIPOPROTEIN"/>
    <property type="match status" value="1"/>
</dbReference>
<dbReference type="RefSeq" id="WP_189335106.1">
    <property type="nucleotide sequence ID" value="NZ_AP023356.1"/>
</dbReference>
<protein>
    <recommendedName>
        <fullName evidence="4">Lipoprotein</fullName>
    </recommendedName>
</protein>
<proteinExistence type="predicted"/>
<evidence type="ECO:0000313" key="3">
    <source>
        <dbReference type="Proteomes" id="UP000676967"/>
    </source>
</evidence>
<name>A0ABM7LN41_9ACTN</name>
<feature type="signal peptide" evidence="1">
    <location>
        <begin position="1"/>
        <end position="20"/>
    </location>
</feature>
<sequence>MIWRPLPLLALVLVAGCTDAGPPAPEKTVAACTGGQITFGTAVTGELLTGVTEMLDAEVKGMTLKDDYTELATRTAQVRAPAQVPAREVYQRLADTYAAEDRPLVDLGKVHHLDTSGSATFDGTGRFVSYESITTLDMPFSYTCGGTTSQGTVVSWLATELAGLLNCDEPEVGPSPAGQRAAVTDQVRELRCPDA</sequence>
<feature type="chain" id="PRO_5045234905" description="Lipoprotein" evidence="1">
    <location>
        <begin position="21"/>
        <end position="195"/>
    </location>
</feature>